<dbReference type="PANTHER" id="PTHR41313">
    <property type="entry name" value="ADENINE-SPECIFIC METHYLTRANSFERASE"/>
    <property type="match status" value="1"/>
</dbReference>
<proteinExistence type="predicted"/>
<dbReference type="AlphaFoldDB" id="A0AAP3SEF1"/>
<name>A0AAP3SEF1_BACT4</name>
<reference evidence="1" key="1">
    <citation type="submission" date="2022-10" db="EMBL/GenBank/DDBJ databases">
        <title>Human gut microbiome strain richness.</title>
        <authorList>
            <person name="Chen-Liaw A."/>
        </authorList>
    </citation>
    <scope>NUCLEOTIDE SEQUENCE</scope>
    <source>
        <strain evidence="1">1001283st1_A3_1001283B150304_161114</strain>
    </source>
</reference>
<sequence>MDLSHCYKNLMFQTRHTRVAGIGNAQGSQRAMNLLFAIRDIQRRTGKDLGATFLSGTVVVNALTELYVMFKYLRPRELKRQQVSCFDAWAAIFTKKAADYELNVTGTIKRKERFRTYIKVPELAMFLREITDYRTADMINLDVPDKNVRFLSHAPTIQQEEMIGRLVAFAHSGQWEDLGLDIPQPDNLDKAKMLVATNVARKMSLDMRLLGDKFTDDPNNKASICARTIYDYYVSSNANRGTQFVFSDLATYKPNEWNIYSDIKDKLVAMGIPADEIQFIQYAKTERARKKLFADMNSGRVRVLFGSTSMLGTGVNAQKRCVAIHHLDTPWVRHEVA</sequence>
<dbReference type="InterPro" id="IPR027417">
    <property type="entry name" value="P-loop_NTPase"/>
</dbReference>
<dbReference type="SUPFAM" id="SSF52540">
    <property type="entry name" value="P-loop containing nucleoside triphosphate hydrolases"/>
    <property type="match status" value="1"/>
</dbReference>
<dbReference type="Proteomes" id="UP001217776">
    <property type="component" value="Unassembled WGS sequence"/>
</dbReference>
<dbReference type="RefSeq" id="WP_195272490.1">
    <property type="nucleotide sequence ID" value="NZ_JADNKL010000005.1"/>
</dbReference>
<dbReference type="PANTHER" id="PTHR41313:SF1">
    <property type="entry name" value="DNA METHYLASE ADENINE-SPECIFIC DOMAIN-CONTAINING PROTEIN"/>
    <property type="match status" value="1"/>
</dbReference>
<gene>
    <name evidence="1" type="ORF">PO127_11850</name>
</gene>
<dbReference type="EMBL" id="JAQNVG010000016">
    <property type="protein sequence ID" value="MDC2236437.1"/>
    <property type="molecule type" value="Genomic_DNA"/>
</dbReference>
<comment type="caution">
    <text evidence="1">The sequence shown here is derived from an EMBL/GenBank/DDBJ whole genome shotgun (WGS) entry which is preliminary data.</text>
</comment>
<evidence type="ECO:0008006" key="3">
    <source>
        <dbReference type="Google" id="ProtNLM"/>
    </source>
</evidence>
<evidence type="ECO:0000313" key="2">
    <source>
        <dbReference type="Proteomes" id="UP001217776"/>
    </source>
</evidence>
<organism evidence="1 2">
    <name type="scientific">Bacteroides thetaiotaomicron</name>
    <dbReference type="NCBI Taxonomy" id="818"/>
    <lineage>
        <taxon>Bacteria</taxon>
        <taxon>Pseudomonadati</taxon>
        <taxon>Bacteroidota</taxon>
        <taxon>Bacteroidia</taxon>
        <taxon>Bacteroidales</taxon>
        <taxon>Bacteroidaceae</taxon>
        <taxon>Bacteroides</taxon>
    </lineage>
</organism>
<evidence type="ECO:0000313" key="1">
    <source>
        <dbReference type="EMBL" id="MDC2236437.1"/>
    </source>
</evidence>
<protein>
    <recommendedName>
        <fullName evidence="3">Helicase</fullName>
    </recommendedName>
</protein>
<dbReference type="InterPro" id="IPR052933">
    <property type="entry name" value="DNA_Protect_Modify"/>
</dbReference>
<accession>A0AAP3SEF1</accession>